<keyword evidence="2" id="KW-0479">Metal-binding</keyword>
<dbReference type="SUPFAM" id="SSF103612">
    <property type="entry name" value="SBT domain"/>
    <property type="match status" value="1"/>
</dbReference>
<sequence length="188" mass="20955">MEGMSKLDLNKQMGEKPRVVAVVKKEEEEFDGELQVDRKKKGGLKRSLSSSLSSGGGGGGAMRQCQADRCTADLSEEKQYHRKHKVCDLHSKSQVVLVSGLHQRFCQQCSRFHQLPEFDDTKRSCRRRLAGHNERRGKNPAESHAVEGSSCNVGAGTQFKDVCGQVDDSGRIRITIPGNSIHKHFHIR</sequence>
<reference evidence="12" key="1">
    <citation type="submission" date="2017-05" db="EMBL/GenBank/DDBJ databases">
        <title>Exploring for the Causes of the Apomictic Reproduction in Malus cv. 'Royalty'.</title>
        <authorList>
            <person name="Ma N."/>
            <person name="Lu Y."/>
            <person name="Bu Y."/>
            <person name="Wang Z."/>
            <person name="Hao S."/>
            <person name="Li G."/>
            <person name="Zhang J."/>
            <person name="Tian J."/>
            <person name="Yao Y."/>
        </authorList>
    </citation>
    <scope>NUCLEOTIDE SEQUENCE</scope>
</reference>
<protein>
    <submittedName>
        <fullName evidence="12">SPL domain class transcription factor 5</fullName>
    </submittedName>
</protein>
<comment type="subcellular location">
    <subcellularLocation>
        <location evidence="1">Nucleus</location>
    </subcellularLocation>
</comment>
<dbReference type="InterPro" id="IPR044817">
    <property type="entry name" value="SBP-like"/>
</dbReference>
<evidence type="ECO:0000256" key="5">
    <source>
        <dbReference type="ARBA" id="ARBA00023015"/>
    </source>
</evidence>
<evidence type="ECO:0000256" key="1">
    <source>
        <dbReference type="ARBA" id="ARBA00004123"/>
    </source>
</evidence>
<evidence type="ECO:0000256" key="7">
    <source>
        <dbReference type="ARBA" id="ARBA00023163"/>
    </source>
</evidence>
<keyword evidence="5" id="KW-0805">Transcription regulation</keyword>
<evidence type="ECO:0000256" key="2">
    <source>
        <dbReference type="ARBA" id="ARBA00022723"/>
    </source>
</evidence>
<proteinExistence type="evidence at transcript level"/>
<name>A0A2R4QL93_9ROSA</name>
<dbReference type="GO" id="GO:0008270">
    <property type="term" value="F:zinc ion binding"/>
    <property type="evidence" value="ECO:0007669"/>
    <property type="project" value="UniProtKB-KW"/>
</dbReference>
<feature type="region of interest" description="Disordered" evidence="10">
    <location>
        <begin position="28"/>
        <end position="61"/>
    </location>
</feature>
<keyword evidence="8" id="KW-0539">Nucleus</keyword>
<dbReference type="PANTHER" id="PTHR31251">
    <property type="entry name" value="SQUAMOSA PROMOTER-BINDING-LIKE PROTEIN 4"/>
    <property type="match status" value="1"/>
</dbReference>
<dbReference type="GO" id="GO:0003677">
    <property type="term" value="F:DNA binding"/>
    <property type="evidence" value="ECO:0007669"/>
    <property type="project" value="UniProtKB-KW"/>
</dbReference>
<dbReference type="AlphaFoldDB" id="A0A2R4QL93"/>
<keyword evidence="6" id="KW-0238">DNA-binding</keyword>
<evidence type="ECO:0000256" key="4">
    <source>
        <dbReference type="ARBA" id="ARBA00022833"/>
    </source>
</evidence>
<dbReference type="Pfam" id="PF03110">
    <property type="entry name" value="SBP"/>
    <property type="match status" value="1"/>
</dbReference>
<evidence type="ECO:0000256" key="6">
    <source>
        <dbReference type="ARBA" id="ARBA00023125"/>
    </source>
</evidence>
<dbReference type="PROSITE" id="PS51141">
    <property type="entry name" value="ZF_SBP"/>
    <property type="match status" value="1"/>
</dbReference>
<evidence type="ECO:0000259" key="11">
    <source>
        <dbReference type="PROSITE" id="PS51141"/>
    </source>
</evidence>
<evidence type="ECO:0000256" key="3">
    <source>
        <dbReference type="ARBA" id="ARBA00022771"/>
    </source>
</evidence>
<keyword evidence="3 9" id="KW-0863">Zinc-finger</keyword>
<evidence type="ECO:0000313" key="12">
    <source>
        <dbReference type="EMBL" id="AVY53407.1"/>
    </source>
</evidence>
<dbReference type="Gene3D" id="4.10.1100.10">
    <property type="entry name" value="Transcription factor, SBP-box domain"/>
    <property type="match status" value="1"/>
</dbReference>
<evidence type="ECO:0000256" key="10">
    <source>
        <dbReference type="SAM" id="MobiDB-lite"/>
    </source>
</evidence>
<keyword evidence="4" id="KW-0862">Zinc</keyword>
<dbReference type="InterPro" id="IPR004333">
    <property type="entry name" value="SBP_dom"/>
</dbReference>
<dbReference type="FunFam" id="4.10.1100.10:FF:000001">
    <property type="entry name" value="Squamosa promoter-binding-like protein 14"/>
    <property type="match status" value="1"/>
</dbReference>
<dbReference type="PANTHER" id="PTHR31251:SF226">
    <property type="entry name" value="SQUAMOSA PROMOTER-BINDING-LIKE PROTEIN 6"/>
    <property type="match status" value="1"/>
</dbReference>
<dbReference type="GO" id="GO:0005634">
    <property type="term" value="C:nucleus"/>
    <property type="evidence" value="ECO:0007669"/>
    <property type="project" value="UniProtKB-SubCell"/>
</dbReference>
<keyword evidence="7" id="KW-0804">Transcription</keyword>
<feature type="domain" description="SBP-type" evidence="11">
    <location>
        <begin position="62"/>
        <end position="139"/>
    </location>
</feature>
<dbReference type="EMBL" id="MF136608">
    <property type="protein sequence ID" value="AVY53407.1"/>
    <property type="molecule type" value="mRNA"/>
</dbReference>
<accession>A0A2R4QL93</accession>
<organism evidence="12">
    <name type="scientific">Malus hybrid cultivar</name>
    <dbReference type="NCBI Taxonomy" id="604297"/>
    <lineage>
        <taxon>Eukaryota</taxon>
        <taxon>Viridiplantae</taxon>
        <taxon>Streptophyta</taxon>
        <taxon>Embryophyta</taxon>
        <taxon>Tracheophyta</taxon>
        <taxon>Spermatophyta</taxon>
        <taxon>Magnoliopsida</taxon>
        <taxon>eudicotyledons</taxon>
        <taxon>Gunneridae</taxon>
        <taxon>Pentapetalae</taxon>
        <taxon>rosids</taxon>
        <taxon>fabids</taxon>
        <taxon>Rosales</taxon>
        <taxon>Rosaceae</taxon>
        <taxon>Amygdaloideae</taxon>
        <taxon>Maleae</taxon>
        <taxon>Malus</taxon>
    </lineage>
</organism>
<evidence type="ECO:0000256" key="8">
    <source>
        <dbReference type="ARBA" id="ARBA00023242"/>
    </source>
</evidence>
<evidence type="ECO:0000256" key="9">
    <source>
        <dbReference type="PROSITE-ProRule" id="PRU00470"/>
    </source>
</evidence>
<dbReference type="InterPro" id="IPR036893">
    <property type="entry name" value="SBP_sf"/>
</dbReference>